<reference evidence="2" key="1">
    <citation type="journal article" date="2014" name="Sci. Data">
        <title>Genomes of diverse isolates of the marine cyanobacterium Prochlorococcus.</title>
        <authorList>
            <person name="Biller S."/>
            <person name="Berube P."/>
            <person name="Thompson J."/>
            <person name="Kelly L."/>
            <person name="Roggensack S."/>
            <person name="Awad L."/>
            <person name="Roache-Johnson K."/>
            <person name="Ding H."/>
            <person name="Giovannoni S.J."/>
            <person name="Moore L.R."/>
            <person name="Chisholm S.W."/>
        </authorList>
    </citation>
    <scope>NUCLEOTIDE SEQUENCE [LARGE SCALE GENOMIC DNA]</scope>
    <source>
        <strain evidence="2">PAC1</strain>
    </source>
</reference>
<name>A0A0A2C6D3_PROMR</name>
<organism evidence="1 2">
    <name type="scientific">Prochlorococcus marinus str. PAC1</name>
    <dbReference type="NCBI Taxonomy" id="59924"/>
    <lineage>
        <taxon>Bacteria</taxon>
        <taxon>Bacillati</taxon>
        <taxon>Cyanobacteriota</taxon>
        <taxon>Cyanophyceae</taxon>
        <taxon>Synechococcales</taxon>
        <taxon>Prochlorococcaceae</taxon>
        <taxon>Prochlorococcus</taxon>
    </lineage>
</organism>
<dbReference type="PROSITE" id="PS51257">
    <property type="entry name" value="PROKAR_LIPOPROTEIN"/>
    <property type="match status" value="1"/>
</dbReference>
<dbReference type="RefSeq" id="WP_036906418.1">
    <property type="nucleotide sequence ID" value="NZ_CP138967.1"/>
</dbReference>
<sequence length="83" mass="9593">MKHFLSLVVFAVFMSGCTKNTSPVSSLKTNVISETQRQRNLCLDWYAYRIETEKAISDLNLKTEKESDLMVYCEFFKNVADTN</sequence>
<dbReference type="AlphaFoldDB" id="A0A0A2C6D3"/>
<protein>
    <recommendedName>
        <fullName evidence="3">Lipoprotein</fullName>
    </recommendedName>
</protein>
<dbReference type="EMBL" id="JNAX01000013">
    <property type="protein sequence ID" value="KGG20199.1"/>
    <property type="molecule type" value="Genomic_DNA"/>
</dbReference>
<evidence type="ECO:0008006" key="3">
    <source>
        <dbReference type="Google" id="ProtNLM"/>
    </source>
</evidence>
<dbReference type="Proteomes" id="UP000030392">
    <property type="component" value="Unassembled WGS sequence"/>
</dbReference>
<evidence type="ECO:0000313" key="2">
    <source>
        <dbReference type="Proteomes" id="UP000030392"/>
    </source>
</evidence>
<evidence type="ECO:0000313" key="1">
    <source>
        <dbReference type="EMBL" id="KGG20199.1"/>
    </source>
</evidence>
<comment type="caution">
    <text evidence="1">The sequence shown here is derived from an EMBL/GenBank/DDBJ whole genome shotgun (WGS) entry which is preliminary data.</text>
</comment>
<proteinExistence type="predicted"/>
<gene>
    <name evidence="1" type="ORF">EV03_1400</name>
</gene>
<accession>A0A0A2C6D3</accession>